<dbReference type="ExpressionAtlas" id="I1GT81">
    <property type="expression patterns" value="baseline"/>
</dbReference>
<dbReference type="OrthoDB" id="4139357at2759"/>
<evidence type="ECO:0000256" key="3">
    <source>
        <dbReference type="ARBA" id="ARBA00022692"/>
    </source>
</evidence>
<dbReference type="HOGENOM" id="CLU_001265_46_0_1"/>
<evidence type="ECO:0000256" key="1">
    <source>
        <dbReference type="ARBA" id="ARBA00004141"/>
    </source>
</evidence>
<feature type="transmembrane region" description="Helical" evidence="6">
    <location>
        <begin position="431"/>
        <end position="451"/>
    </location>
</feature>
<dbReference type="Gramene" id="KQK15628">
    <property type="protein sequence ID" value="KQK15628"/>
    <property type="gene ID" value="BRADI_1g24060v3"/>
</dbReference>
<dbReference type="InterPro" id="IPR005829">
    <property type="entry name" value="Sugar_transporter_CS"/>
</dbReference>
<dbReference type="InterPro" id="IPR011701">
    <property type="entry name" value="MFS"/>
</dbReference>
<reference evidence="8" key="2">
    <citation type="submission" date="2017-06" db="EMBL/GenBank/DDBJ databases">
        <title>WGS assembly of Brachypodium distachyon.</title>
        <authorList>
            <consortium name="The International Brachypodium Initiative"/>
            <person name="Lucas S."/>
            <person name="Harmon-Smith M."/>
            <person name="Lail K."/>
            <person name="Tice H."/>
            <person name="Grimwood J."/>
            <person name="Bruce D."/>
            <person name="Barry K."/>
            <person name="Shu S."/>
            <person name="Lindquist E."/>
            <person name="Wang M."/>
            <person name="Pitluck S."/>
            <person name="Vogel J.P."/>
            <person name="Garvin D.F."/>
            <person name="Mockler T.C."/>
            <person name="Schmutz J."/>
            <person name="Rokhsar D."/>
            <person name="Bevan M.W."/>
        </authorList>
    </citation>
    <scope>NUCLEOTIDE SEQUENCE</scope>
    <source>
        <strain evidence="8">Bd21</strain>
    </source>
</reference>
<feature type="transmembrane region" description="Helical" evidence="6">
    <location>
        <begin position="74"/>
        <end position="94"/>
    </location>
</feature>
<keyword evidence="2" id="KW-0813">Transport</keyword>
<feature type="transmembrane region" description="Helical" evidence="6">
    <location>
        <begin position="397"/>
        <end position="419"/>
    </location>
</feature>
<dbReference type="InterPro" id="IPR020846">
    <property type="entry name" value="MFS_dom"/>
</dbReference>
<keyword evidence="5 6" id="KW-0472">Membrane</keyword>
<keyword evidence="4 6" id="KW-1133">Transmembrane helix</keyword>
<proteinExistence type="predicted"/>
<evidence type="ECO:0000256" key="6">
    <source>
        <dbReference type="SAM" id="Phobius"/>
    </source>
</evidence>
<dbReference type="Pfam" id="PF07690">
    <property type="entry name" value="MFS_1"/>
    <property type="match status" value="1"/>
</dbReference>
<feature type="transmembrane region" description="Helical" evidence="6">
    <location>
        <begin position="463"/>
        <end position="483"/>
    </location>
</feature>
<reference evidence="9" key="3">
    <citation type="submission" date="2018-08" db="UniProtKB">
        <authorList>
            <consortium name="EnsemblPlants"/>
        </authorList>
    </citation>
    <scope>IDENTIFICATION</scope>
    <source>
        <strain evidence="9">cv. Bd21</strain>
    </source>
</reference>
<evidence type="ECO:0000313" key="8">
    <source>
        <dbReference type="EMBL" id="KQK15628.1"/>
    </source>
</evidence>
<dbReference type="AlphaFoldDB" id="I1GT81"/>
<dbReference type="GO" id="GO:0016020">
    <property type="term" value="C:membrane"/>
    <property type="evidence" value="ECO:0007669"/>
    <property type="project" value="UniProtKB-SubCell"/>
</dbReference>
<feature type="transmembrane region" description="Helical" evidence="6">
    <location>
        <begin position="34"/>
        <end position="54"/>
    </location>
</feature>
<keyword evidence="10" id="KW-1185">Reference proteome</keyword>
<evidence type="ECO:0000313" key="9">
    <source>
        <dbReference type="EnsemblPlants" id="KQK15628"/>
    </source>
</evidence>
<feature type="transmembrane region" description="Helical" evidence="6">
    <location>
        <begin position="373"/>
        <end position="391"/>
    </location>
</feature>
<dbReference type="GeneID" id="100827859"/>
<feature type="transmembrane region" description="Helical" evidence="6">
    <location>
        <begin position="344"/>
        <end position="366"/>
    </location>
</feature>
<organism evidence="9">
    <name type="scientific">Brachypodium distachyon</name>
    <name type="common">Purple false brome</name>
    <name type="synonym">Trachynia distachya</name>
    <dbReference type="NCBI Taxonomy" id="15368"/>
    <lineage>
        <taxon>Eukaryota</taxon>
        <taxon>Viridiplantae</taxon>
        <taxon>Streptophyta</taxon>
        <taxon>Embryophyta</taxon>
        <taxon>Tracheophyta</taxon>
        <taxon>Spermatophyta</taxon>
        <taxon>Magnoliopsida</taxon>
        <taxon>Liliopsida</taxon>
        <taxon>Poales</taxon>
        <taxon>Poaceae</taxon>
        <taxon>BOP clade</taxon>
        <taxon>Pooideae</taxon>
        <taxon>Stipodae</taxon>
        <taxon>Brachypodieae</taxon>
        <taxon>Brachypodium</taxon>
    </lineage>
</organism>
<evidence type="ECO:0000259" key="7">
    <source>
        <dbReference type="PROSITE" id="PS50850"/>
    </source>
</evidence>
<dbReference type="PANTHER" id="PTHR23511:SF43">
    <property type="entry name" value="MAJOR FACILITATOR SUPERFAMILY (MFS) PROFILE DOMAIN-CONTAINING PROTEIN"/>
    <property type="match status" value="1"/>
</dbReference>
<sequence length="491" mass="53016">MAGDDDAEAGGGAECCYYTTDDALSHVGFGRFQALVLAYAGVGWTAEAMEIMLLSFVGPAVKDEWGISGQQQGLITSVVFAGMLIGALFGGALSDTYGRRTGFLFTAVVTGMFGFLSALSPNYICLIAIRFVVGIGLGAGHVLGTWFLEFVPAAKRGTWVVVFHCSWTFGTILQALIAWAIMPVLGWRWLIALSSSPCFILLIFYGVTPESPRYLCSRGRTADAKFILEKIAKMNNMALPSGILIVPLQRSDNGVDLETIRPLIISQDNAATDVGLSSKSRSINAFRTLLSRRFIRSTLLLWFVFFAFSFAYYGIVLLTSELSTGEKWCAPVGMHLRQQNDARFYINVLVTSIAEFPGQILAALLVDRVGRKLSMGGFVFLCFIFVAPLAAPLGEGLATTLLFSARTCITASYAVLYIYGPEIYPTSCRNTGVGVATSVGRIGGMVAPLVAVGLLENCHRKEAVFVFDLVLCLAAVACALFPLETKNCQIQ</sequence>
<dbReference type="Proteomes" id="UP000008810">
    <property type="component" value="Chromosome 1"/>
</dbReference>
<feature type="transmembrane region" description="Helical" evidence="6">
    <location>
        <begin position="299"/>
        <end position="318"/>
    </location>
</feature>
<evidence type="ECO:0000256" key="5">
    <source>
        <dbReference type="ARBA" id="ARBA00023136"/>
    </source>
</evidence>
<feature type="transmembrane region" description="Helical" evidence="6">
    <location>
        <begin position="160"/>
        <end position="181"/>
    </location>
</feature>
<feature type="transmembrane region" description="Helical" evidence="6">
    <location>
        <begin position="126"/>
        <end position="148"/>
    </location>
</feature>
<protein>
    <recommendedName>
        <fullName evidence="7">Major facilitator superfamily (MFS) profile domain-containing protein</fullName>
    </recommendedName>
</protein>
<dbReference type="EnsemblPlants" id="KQK15628">
    <property type="protein sequence ID" value="KQK15628"/>
    <property type="gene ID" value="BRADI_1g24060v3"/>
</dbReference>
<dbReference type="RefSeq" id="XP_003562867.1">
    <property type="nucleotide sequence ID" value="XM_003562819.4"/>
</dbReference>
<evidence type="ECO:0000256" key="2">
    <source>
        <dbReference type="ARBA" id="ARBA00022448"/>
    </source>
</evidence>
<gene>
    <name evidence="9" type="primary">LOC100827859</name>
    <name evidence="8" type="ORF">BRADI_1g24060v3</name>
</gene>
<dbReference type="Gene3D" id="1.20.1250.20">
    <property type="entry name" value="MFS general substrate transporter like domains"/>
    <property type="match status" value="1"/>
</dbReference>
<dbReference type="SUPFAM" id="SSF103473">
    <property type="entry name" value="MFS general substrate transporter"/>
    <property type="match status" value="1"/>
</dbReference>
<evidence type="ECO:0000313" key="10">
    <source>
        <dbReference type="Proteomes" id="UP000008810"/>
    </source>
</evidence>
<dbReference type="eggNOG" id="KOG0253">
    <property type="taxonomic scope" value="Eukaryota"/>
</dbReference>
<dbReference type="FunFam" id="1.20.1250.20:FF:000232">
    <property type="entry name" value="Organic cation/carnitine transporter 7"/>
    <property type="match status" value="1"/>
</dbReference>
<dbReference type="FunCoup" id="I1GT81">
    <property type="interactions" value="153"/>
</dbReference>
<dbReference type="OMA" id="CALYACI"/>
<dbReference type="InterPro" id="IPR036259">
    <property type="entry name" value="MFS_trans_sf"/>
</dbReference>
<dbReference type="GO" id="GO:0022857">
    <property type="term" value="F:transmembrane transporter activity"/>
    <property type="evidence" value="ECO:0007669"/>
    <property type="project" value="InterPro"/>
</dbReference>
<dbReference type="PROSITE" id="PS00216">
    <property type="entry name" value="SUGAR_TRANSPORT_1"/>
    <property type="match status" value="1"/>
</dbReference>
<feature type="domain" description="Major facilitator superfamily (MFS) profile" evidence="7">
    <location>
        <begin position="36"/>
        <end position="486"/>
    </location>
</feature>
<accession>I1GT81</accession>
<name>I1GT81_BRADI</name>
<feature type="transmembrane region" description="Helical" evidence="6">
    <location>
        <begin position="187"/>
        <end position="208"/>
    </location>
</feature>
<dbReference type="EMBL" id="CM000880">
    <property type="protein sequence ID" value="KQK15628.1"/>
    <property type="molecule type" value="Genomic_DNA"/>
</dbReference>
<comment type="subcellular location">
    <subcellularLocation>
        <location evidence="1">Membrane</location>
        <topology evidence="1">Multi-pass membrane protein</topology>
    </subcellularLocation>
</comment>
<feature type="transmembrane region" description="Helical" evidence="6">
    <location>
        <begin position="101"/>
        <end position="120"/>
    </location>
</feature>
<dbReference type="PANTHER" id="PTHR23511">
    <property type="entry name" value="SYNAPTIC VESICLE GLYCOPROTEIN 2"/>
    <property type="match status" value="1"/>
</dbReference>
<keyword evidence="3 6" id="KW-0812">Transmembrane</keyword>
<dbReference type="KEGG" id="bdi:100827859"/>
<reference evidence="8 9" key="1">
    <citation type="journal article" date="2010" name="Nature">
        <title>Genome sequencing and analysis of the model grass Brachypodium distachyon.</title>
        <authorList>
            <consortium name="International Brachypodium Initiative"/>
        </authorList>
    </citation>
    <scope>NUCLEOTIDE SEQUENCE [LARGE SCALE GENOMIC DNA]</scope>
    <source>
        <strain evidence="8 9">Bd21</strain>
    </source>
</reference>
<evidence type="ECO:0000256" key="4">
    <source>
        <dbReference type="ARBA" id="ARBA00022989"/>
    </source>
</evidence>
<dbReference type="PROSITE" id="PS50850">
    <property type="entry name" value="MFS"/>
    <property type="match status" value="1"/>
</dbReference>